<dbReference type="EC" id="3.6.1.27" evidence="3 14"/>
<dbReference type="GO" id="GO:0009252">
    <property type="term" value="P:peptidoglycan biosynthetic process"/>
    <property type="evidence" value="ECO:0007669"/>
    <property type="project" value="UniProtKB-KW"/>
</dbReference>
<dbReference type="GO" id="GO:0071555">
    <property type="term" value="P:cell wall organization"/>
    <property type="evidence" value="ECO:0007669"/>
    <property type="project" value="UniProtKB-KW"/>
</dbReference>
<evidence type="ECO:0000256" key="12">
    <source>
        <dbReference type="ARBA" id="ARBA00032932"/>
    </source>
</evidence>
<evidence type="ECO:0000256" key="2">
    <source>
        <dbReference type="ARBA" id="ARBA00010621"/>
    </source>
</evidence>
<feature type="transmembrane region" description="Helical" evidence="14">
    <location>
        <begin position="143"/>
        <end position="163"/>
    </location>
</feature>
<feature type="transmembrane region" description="Helical" evidence="14">
    <location>
        <begin position="82"/>
        <end position="100"/>
    </location>
</feature>
<dbReference type="HAMAP" id="MF_01006">
    <property type="entry name" value="Undec_diphosphatase"/>
    <property type="match status" value="1"/>
</dbReference>
<keyword evidence="14" id="KW-0573">Peptidoglycan synthesis</keyword>
<evidence type="ECO:0000256" key="5">
    <source>
        <dbReference type="ARBA" id="ARBA00022475"/>
    </source>
</evidence>
<evidence type="ECO:0000256" key="6">
    <source>
        <dbReference type="ARBA" id="ARBA00022692"/>
    </source>
</evidence>
<dbReference type="Pfam" id="PF02673">
    <property type="entry name" value="BacA"/>
    <property type="match status" value="1"/>
</dbReference>
<name>A0A0F6YIJ1_9BACT</name>
<keyword evidence="14" id="KW-0961">Cell wall biogenesis/degradation</keyword>
<sequence>MELWQALLLGIVEGLTEYLPVSSTGHLLVTQRILGIPESDASNAYAIAIQAGAIVAVLALYRKRVGQMALGAIGRDPIGAKLAMCVIVAFLPAAIVGFALDDLIESVLFGPWPIVVAWVVGGVVILWFARTKRSQEGRSLEELGWRAALAIGAVQCIAMWPGVSRSLATILGGVAVGLSLSAAVEFSFLLGLVTLGAATAYKSLQHGATMLEAYGPLPVAIGFVAAWIAAVVSVRFMVGWLNERGLGIFAWWRFGAAAIVVAMIAAGML</sequence>
<evidence type="ECO:0000256" key="13">
    <source>
        <dbReference type="ARBA" id="ARBA00047594"/>
    </source>
</evidence>
<dbReference type="RefSeq" id="WP_053233193.1">
    <property type="nucleotide sequence ID" value="NZ_CP011125.1"/>
</dbReference>
<reference evidence="15 16" key="1">
    <citation type="submission" date="2015-03" db="EMBL/GenBank/DDBJ databases">
        <title>Genome assembly of Sandaracinus amylolyticus DSM 53668.</title>
        <authorList>
            <person name="Sharma G."/>
            <person name="Subramanian S."/>
        </authorList>
    </citation>
    <scope>NUCLEOTIDE SEQUENCE [LARGE SCALE GENOMIC DNA]</scope>
    <source>
        <strain evidence="15 16">DSM 53668</strain>
    </source>
</reference>
<feature type="transmembrane region" description="Helical" evidence="14">
    <location>
        <begin position="250"/>
        <end position="268"/>
    </location>
</feature>
<evidence type="ECO:0000256" key="9">
    <source>
        <dbReference type="ARBA" id="ARBA00023136"/>
    </source>
</evidence>
<comment type="similarity">
    <text evidence="2 14">Belongs to the UppP family.</text>
</comment>
<feature type="transmembrane region" description="Helical" evidence="14">
    <location>
        <begin position="112"/>
        <end position="131"/>
    </location>
</feature>
<dbReference type="Proteomes" id="UP000034883">
    <property type="component" value="Chromosome"/>
</dbReference>
<dbReference type="PANTHER" id="PTHR30622:SF3">
    <property type="entry name" value="UNDECAPRENYL-DIPHOSPHATASE"/>
    <property type="match status" value="1"/>
</dbReference>
<keyword evidence="6 14" id="KW-0812">Transmembrane</keyword>
<keyword evidence="5 14" id="KW-1003">Cell membrane</keyword>
<comment type="catalytic activity">
    <reaction evidence="13 14">
        <text>di-trans,octa-cis-undecaprenyl diphosphate + H2O = di-trans,octa-cis-undecaprenyl phosphate + phosphate + H(+)</text>
        <dbReference type="Rhea" id="RHEA:28094"/>
        <dbReference type="ChEBI" id="CHEBI:15377"/>
        <dbReference type="ChEBI" id="CHEBI:15378"/>
        <dbReference type="ChEBI" id="CHEBI:43474"/>
        <dbReference type="ChEBI" id="CHEBI:58405"/>
        <dbReference type="ChEBI" id="CHEBI:60392"/>
        <dbReference type="EC" id="3.6.1.27"/>
    </reaction>
</comment>
<dbReference type="OrthoDB" id="9808289at2"/>
<keyword evidence="8 14" id="KW-1133">Transmembrane helix</keyword>
<keyword evidence="9 14" id="KW-0472">Membrane</keyword>
<evidence type="ECO:0000256" key="11">
    <source>
        <dbReference type="ARBA" id="ARBA00032707"/>
    </source>
</evidence>
<evidence type="ECO:0000256" key="4">
    <source>
        <dbReference type="ARBA" id="ARBA00021581"/>
    </source>
</evidence>
<dbReference type="KEGG" id="samy:DB32_003127"/>
<evidence type="ECO:0000256" key="10">
    <source>
        <dbReference type="ARBA" id="ARBA00023251"/>
    </source>
</evidence>
<dbReference type="InterPro" id="IPR003824">
    <property type="entry name" value="UppP"/>
</dbReference>
<proteinExistence type="inferred from homology"/>
<feature type="transmembrane region" description="Helical" evidence="14">
    <location>
        <begin position="213"/>
        <end position="238"/>
    </location>
</feature>
<dbReference type="GO" id="GO:0050380">
    <property type="term" value="F:undecaprenyl-diphosphatase activity"/>
    <property type="evidence" value="ECO:0007669"/>
    <property type="project" value="UniProtKB-UniRule"/>
</dbReference>
<evidence type="ECO:0000256" key="8">
    <source>
        <dbReference type="ARBA" id="ARBA00022989"/>
    </source>
</evidence>
<evidence type="ECO:0000256" key="1">
    <source>
        <dbReference type="ARBA" id="ARBA00004651"/>
    </source>
</evidence>
<accession>A0A0F6YIJ1</accession>
<evidence type="ECO:0000256" key="7">
    <source>
        <dbReference type="ARBA" id="ARBA00022801"/>
    </source>
</evidence>
<comment type="subcellular location">
    <subcellularLocation>
        <location evidence="1 14">Cell membrane</location>
        <topology evidence="1 14">Multi-pass membrane protein</topology>
    </subcellularLocation>
</comment>
<dbReference type="GO" id="GO:0005886">
    <property type="term" value="C:plasma membrane"/>
    <property type="evidence" value="ECO:0007669"/>
    <property type="project" value="UniProtKB-SubCell"/>
</dbReference>
<feature type="transmembrane region" description="Helical" evidence="14">
    <location>
        <begin position="175"/>
        <end position="201"/>
    </location>
</feature>
<gene>
    <name evidence="14" type="primary">uppP</name>
    <name evidence="15" type="ORF">DB32_003127</name>
</gene>
<feature type="transmembrane region" description="Helical" evidence="14">
    <location>
        <begin position="44"/>
        <end position="61"/>
    </location>
</feature>
<dbReference type="GO" id="GO:0008360">
    <property type="term" value="P:regulation of cell shape"/>
    <property type="evidence" value="ECO:0007669"/>
    <property type="project" value="UniProtKB-KW"/>
</dbReference>
<keyword evidence="16" id="KW-1185">Reference proteome</keyword>
<dbReference type="GO" id="GO:0046677">
    <property type="term" value="P:response to antibiotic"/>
    <property type="evidence" value="ECO:0007669"/>
    <property type="project" value="UniProtKB-UniRule"/>
</dbReference>
<keyword evidence="7 14" id="KW-0378">Hydrolase</keyword>
<keyword evidence="10 14" id="KW-0046">Antibiotic resistance</keyword>
<dbReference type="STRING" id="927083.DB32_003127"/>
<comment type="function">
    <text evidence="14">Catalyzes the dephosphorylation of undecaprenyl diphosphate (UPP). Confers resistance to bacitracin.</text>
</comment>
<protein>
    <recommendedName>
        <fullName evidence="4 14">Undecaprenyl-diphosphatase</fullName>
        <ecNumber evidence="3 14">3.6.1.27</ecNumber>
    </recommendedName>
    <alternativeName>
        <fullName evidence="12 14">Bacitracin resistance protein</fullName>
    </alternativeName>
    <alternativeName>
        <fullName evidence="11 14">Undecaprenyl pyrophosphate phosphatase</fullName>
    </alternativeName>
</protein>
<evidence type="ECO:0000256" key="14">
    <source>
        <dbReference type="HAMAP-Rule" id="MF_01006"/>
    </source>
</evidence>
<dbReference type="PANTHER" id="PTHR30622">
    <property type="entry name" value="UNDECAPRENYL-DIPHOSPHATASE"/>
    <property type="match status" value="1"/>
</dbReference>
<comment type="miscellaneous">
    <text evidence="14">Bacitracin is thought to be involved in the inhibition of peptidoglycan synthesis by sequestering undecaprenyl diphosphate, thereby reducing the pool of lipid carrier available.</text>
</comment>
<organism evidence="15 16">
    <name type="scientific">Sandaracinus amylolyticus</name>
    <dbReference type="NCBI Taxonomy" id="927083"/>
    <lineage>
        <taxon>Bacteria</taxon>
        <taxon>Pseudomonadati</taxon>
        <taxon>Myxococcota</taxon>
        <taxon>Polyangia</taxon>
        <taxon>Polyangiales</taxon>
        <taxon>Sandaracinaceae</taxon>
        <taxon>Sandaracinus</taxon>
    </lineage>
</organism>
<keyword evidence="14" id="KW-0133">Cell shape</keyword>
<dbReference type="AlphaFoldDB" id="A0A0F6YIJ1"/>
<dbReference type="EMBL" id="CP011125">
    <property type="protein sequence ID" value="AKF05978.1"/>
    <property type="molecule type" value="Genomic_DNA"/>
</dbReference>
<evidence type="ECO:0000313" key="15">
    <source>
        <dbReference type="EMBL" id="AKF05978.1"/>
    </source>
</evidence>
<evidence type="ECO:0000313" key="16">
    <source>
        <dbReference type="Proteomes" id="UP000034883"/>
    </source>
</evidence>
<evidence type="ECO:0000256" key="3">
    <source>
        <dbReference type="ARBA" id="ARBA00012374"/>
    </source>
</evidence>